<dbReference type="SMART" id="SM00388">
    <property type="entry name" value="HisKA"/>
    <property type="match status" value="1"/>
</dbReference>
<evidence type="ECO:0000259" key="7">
    <source>
        <dbReference type="PROSITE" id="PS50109"/>
    </source>
</evidence>
<keyword evidence="5" id="KW-0902">Two-component regulatory system</keyword>
<dbReference type="InterPro" id="IPR013656">
    <property type="entry name" value="PAS_4"/>
</dbReference>
<dbReference type="SUPFAM" id="SSF55874">
    <property type="entry name" value="ATPase domain of HSP90 chaperone/DNA topoisomerase II/histidine kinase"/>
    <property type="match status" value="1"/>
</dbReference>
<dbReference type="EMBL" id="AP018248">
    <property type="protein sequence ID" value="BAZ02129.1"/>
    <property type="molecule type" value="Genomic_DNA"/>
</dbReference>
<dbReference type="CDD" id="cd00130">
    <property type="entry name" value="PAS"/>
    <property type="match status" value="1"/>
</dbReference>
<keyword evidence="4 9" id="KW-0808">Transferase</keyword>
<dbReference type="InterPro" id="IPR005467">
    <property type="entry name" value="His_kinase_dom"/>
</dbReference>
<feature type="coiled-coil region" evidence="6">
    <location>
        <begin position="303"/>
        <end position="330"/>
    </location>
</feature>
<dbReference type="SUPFAM" id="SSF55785">
    <property type="entry name" value="PYP-like sensor domain (PAS domain)"/>
    <property type="match status" value="1"/>
</dbReference>
<dbReference type="InterPro" id="IPR036097">
    <property type="entry name" value="HisK_dim/P_sf"/>
</dbReference>
<dbReference type="InterPro" id="IPR003018">
    <property type="entry name" value="GAF"/>
</dbReference>
<keyword evidence="4 9" id="KW-0418">Kinase</keyword>
<dbReference type="CDD" id="cd00082">
    <property type="entry name" value="HisKA"/>
    <property type="match status" value="1"/>
</dbReference>
<dbReference type="InterPro" id="IPR003594">
    <property type="entry name" value="HATPase_dom"/>
</dbReference>
<dbReference type="GO" id="GO:0000155">
    <property type="term" value="F:phosphorelay sensor kinase activity"/>
    <property type="evidence" value="ECO:0007669"/>
    <property type="project" value="InterPro"/>
</dbReference>
<keyword evidence="10" id="KW-1185">Reference proteome</keyword>
<dbReference type="PANTHER" id="PTHR43065">
    <property type="entry name" value="SENSOR HISTIDINE KINASE"/>
    <property type="match status" value="1"/>
</dbReference>
<dbReference type="PROSITE" id="PS50109">
    <property type="entry name" value="HIS_KIN"/>
    <property type="match status" value="1"/>
</dbReference>
<proteinExistence type="predicted"/>
<organism evidence="9 10">
    <name type="scientific">Tolypothrix tenuis PCC 7101</name>
    <dbReference type="NCBI Taxonomy" id="231146"/>
    <lineage>
        <taxon>Bacteria</taxon>
        <taxon>Bacillati</taxon>
        <taxon>Cyanobacteriota</taxon>
        <taxon>Cyanophyceae</taxon>
        <taxon>Nostocales</taxon>
        <taxon>Tolypothrichaceae</taxon>
        <taxon>Tolypothrix</taxon>
    </lineage>
</organism>
<sequence length="607" mass="68718">MTLVSIPQDEMSAELYQLSREIELEKLLTTFLQIAIASMGAQIGCLILYQDTQWLVVAQGDIKQIQSLEIPLEQYQEIPEILIDTVVRTQQMVVLDKFSQTVKFAGDRYFTTHQPQSVLCTPITQQEQLIGILYLENKSLQNAFTSDRLQLIPLLNAQIAISLKNAQLYCQLTAYSRNLAQKVVARTEESEQKSKQLLALFNAIEDVIIVTDVDGRYLQVAPSSAPLLYKPPTTIIGKTTHEIFPPEMADYFVKNIQQAIATKKAQKIEYSLLISDREIWFDASVACMGEDKVVIVARDISDRKQMENQLREQKGNLETTLQKLQRTQTQLIQSEKMSALGQLVAGVAHEINNPINFIHGNLNYIHQHTQDLLHILSAYQSHYPHPPASLQLELEELEFSFLSEDLHNILKSMKIGSERIRQIVLSLRNFSRLDESEYKAVNLHEGIDNTLMMLQVRLKAQAERPEIAVFKEYGDLPLVECYAKEINQVFLNMIVNAIDAVEESNQGRSFAEIINNPSRIWIRTAKTEENQVQIIIGDNGIGIPEQLRSRLFDPFFTTKPVGKGTGLGLSISYQVITDKHGGSIHVHSTPCQSTEFIITLPISRTSK</sequence>
<comment type="catalytic activity">
    <reaction evidence="1">
        <text>ATP + protein L-histidine = ADP + protein N-phospho-L-histidine.</text>
        <dbReference type="EC" id="2.7.13.3"/>
    </reaction>
</comment>
<dbReference type="KEGG" id="ttq:NIES37_61370"/>
<feature type="domain" description="Histidine kinase" evidence="7">
    <location>
        <begin position="346"/>
        <end position="604"/>
    </location>
</feature>
<dbReference type="Pfam" id="PF02518">
    <property type="entry name" value="HATPase_c"/>
    <property type="match status" value="1"/>
</dbReference>
<keyword evidence="6" id="KW-0175">Coiled coil</keyword>
<dbReference type="SUPFAM" id="SSF47384">
    <property type="entry name" value="Homodimeric domain of signal transducing histidine kinase"/>
    <property type="match status" value="1"/>
</dbReference>
<name>A0A1Z4N8S5_9CYAN</name>
<dbReference type="Pfam" id="PF01590">
    <property type="entry name" value="GAF"/>
    <property type="match status" value="1"/>
</dbReference>
<evidence type="ECO:0000256" key="3">
    <source>
        <dbReference type="ARBA" id="ARBA00022553"/>
    </source>
</evidence>
<evidence type="ECO:0000256" key="4">
    <source>
        <dbReference type="ARBA" id="ARBA00022777"/>
    </source>
</evidence>
<dbReference type="Proteomes" id="UP000218785">
    <property type="component" value="Chromosome"/>
</dbReference>
<keyword evidence="3" id="KW-0597">Phosphoprotein</keyword>
<dbReference type="EC" id="2.7.13.3" evidence="2"/>
<evidence type="ECO:0000256" key="2">
    <source>
        <dbReference type="ARBA" id="ARBA00012438"/>
    </source>
</evidence>
<dbReference type="AlphaFoldDB" id="A0A1Z4N8S5"/>
<dbReference type="InterPro" id="IPR003661">
    <property type="entry name" value="HisK_dim/P_dom"/>
</dbReference>
<dbReference type="Gene3D" id="3.30.450.40">
    <property type="match status" value="1"/>
</dbReference>
<evidence type="ECO:0000313" key="10">
    <source>
        <dbReference type="Proteomes" id="UP000218785"/>
    </source>
</evidence>
<dbReference type="InterPro" id="IPR000014">
    <property type="entry name" value="PAS"/>
</dbReference>
<evidence type="ECO:0000313" key="9">
    <source>
        <dbReference type="EMBL" id="BAZ02129.1"/>
    </source>
</evidence>
<dbReference type="InterPro" id="IPR035965">
    <property type="entry name" value="PAS-like_dom_sf"/>
</dbReference>
<dbReference type="InterPro" id="IPR036890">
    <property type="entry name" value="HATPase_C_sf"/>
</dbReference>
<dbReference type="Gene3D" id="3.30.450.20">
    <property type="entry name" value="PAS domain"/>
    <property type="match status" value="1"/>
</dbReference>
<dbReference type="InterPro" id="IPR004358">
    <property type="entry name" value="Sig_transdc_His_kin-like_C"/>
</dbReference>
<gene>
    <name evidence="9" type="ORF">NIES37_61370</name>
</gene>
<protein>
    <recommendedName>
        <fullName evidence="2">histidine kinase</fullName>
        <ecNumber evidence="2">2.7.13.3</ecNumber>
    </recommendedName>
</protein>
<dbReference type="PRINTS" id="PR00344">
    <property type="entry name" value="BCTRLSENSOR"/>
</dbReference>
<dbReference type="Gene3D" id="3.30.565.10">
    <property type="entry name" value="Histidine kinase-like ATPase, C-terminal domain"/>
    <property type="match status" value="1"/>
</dbReference>
<dbReference type="SMART" id="SM00091">
    <property type="entry name" value="PAS"/>
    <property type="match status" value="1"/>
</dbReference>
<evidence type="ECO:0000256" key="5">
    <source>
        <dbReference type="ARBA" id="ARBA00023012"/>
    </source>
</evidence>
<dbReference type="PANTHER" id="PTHR43065:SF50">
    <property type="entry name" value="HISTIDINE KINASE"/>
    <property type="match status" value="1"/>
</dbReference>
<dbReference type="SMART" id="SM00387">
    <property type="entry name" value="HATPase_c"/>
    <property type="match status" value="1"/>
</dbReference>
<feature type="domain" description="PAS" evidence="8">
    <location>
        <begin position="193"/>
        <end position="263"/>
    </location>
</feature>
<dbReference type="InterPro" id="IPR029016">
    <property type="entry name" value="GAF-like_dom_sf"/>
</dbReference>
<dbReference type="RefSeq" id="WP_096582128.1">
    <property type="nucleotide sequence ID" value="NZ_CAWNJS010000001.1"/>
</dbReference>
<accession>A0A1Z4N8S5</accession>
<dbReference type="NCBIfam" id="TIGR00229">
    <property type="entry name" value="sensory_box"/>
    <property type="match status" value="1"/>
</dbReference>
<evidence type="ECO:0000256" key="6">
    <source>
        <dbReference type="SAM" id="Coils"/>
    </source>
</evidence>
<reference evidence="9 10" key="1">
    <citation type="submission" date="2017-06" db="EMBL/GenBank/DDBJ databases">
        <title>Genome sequencing of cyanobaciteial culture collection at National Institute for Environmental Studies (NIES).</title>
        <authorList>
            <person name="Hirose Y."/>
            <person name="Shimura Y."/>
            <person name="Fujisawa T."/>
            <person name="Nakamura Y."/>
            <person name="Kawachi M."/>
        </authorList>
    </citation>
    <scope>NUCLEOTIDE SEQUENCE [LARGE SCALE GENOMIC DNA]</scope>
    <source>
        <strain evidence="9 10">NIES-37</strain>
    </source>
</reference>
<dbReference type="Gene3D" id="1.10.287.130">
    <property type="match status" value="1"/>
</dbReference>
<dbReference type="Pfam" id="PF08448">
    <property type="entry name" value="PAS_4"/>
    <property type="match status" value="1"/>
</dbReference>
<evidence type="ECO:0000259" key="8">
    <source>
        <dbReference type="PROSITE" id="PS50112"/>
    </source>
</evidence>
<dbReference type="SMART" id="SM00065">
    <property type="entry name" value="GAF"/>
    <property type="match status" value="1"/>
</dbReference>
<dbReference type="SUPFAM" id="SSF55781">
    <property type="entry name" value="GAF domain-like"/>
    <property type="match status" value="1"/>
</dbReference>
<dbReference type="PROSITE" id="PS50112">
    <property type="entry name" value="PAS"/>
    <property type="match status" value="1"/>
</dbReference>
<evidence type="ECO:0000256" key="1">
    <source>
        <dbReference type="ARBA" id="ARBA00000085"/>
    </source>
</evidence>